<feature type="region of interest" description="Disordered" evidence="1">
    <location>
        <begin position="1"/>
        <end position="106"/>
    </location>
</feature>
<dbReference type="Proteomes" id="UP001489004">
    <property type="component" value="Unassembled WGS sequence"/>
</dbReference>
<evidence type="ECO:0000313" key="2">
    <source>
        <dbReference type="EMBL" id="KAK9806790.1"/>
    </source>
</evidence>
<feature type="compositionally biased region" description="Basic and acidic residues" evidence="1">
    <location>
        <begin position="26"/>
        <end position="38"/>
    </location>
</feature>
<gene>
    <name evidence="2" type="ORF">WJX72_002835</name>
</gene>
<keyword evidence="3" id="KW-1185">Reference proteome</keyword>
<feature type="compositionally biased region" description="Polar residues" evidence="1">
    <location>
        <begin position="43"/>
        <end position="52"/>
    </location>
</feature>
<evidence type="ECO:0000313" key="3">
    <source>
        <dbReference type="Proteomes" id="UP001489004"/>
    </source>
</evidence>
<organism evidence="2 3">
    <name type="scientific">[Myrmecia] bisecta</name>
    <dbReference type="NCBI Taxonomy" id="41462"/>
    <lineage>
        <taxon>Eukaryota</taxon>
        <taxon>Viridiplantae</taxon>
        <taxon>Chlorophyta</taxon>
        <taxon>core chlorophytes</taxon>
        <taxon>Trebouxiophyceae</taxon>
        <taxon>Trebouxiales</taxon>
        <taxon>Trebouxiaceae</taxon>
        <taxon>Myrmecia</taxon>
    </lineage>
</organism>
<protein>
    <submittedName>
        <fullName evidence="2">Uncharacterized protein</fullName>
    </submittedName>
</protein>
<feature type="compositionally biased region" description="Polar residues" evidence="1">
    <location>
        <begin position="63"/>
        <end position="94"/>
    </location>
</feature>
<name>A0AAW1PAK1_9CHLO</name>
<sequence>MPASGGRRPLQQIAQGAVYKRRKKTKPLEGELHLDRLFAGESPQVSQQTAGRSSEPAPCAKHAQSSTSVSPQHWTEASTRSTPAESSGRASSSRLDAEGARPAKSWGLAREAQFFADLDAEELVEEEEPPSVVDERGVKQPDCTPAQQLQLRNKLPQTAVLLECHPAIEVQYKDYLESMGPKMTPMPIKDFCKALGKERWGVPVLRQ</sequence>
<proteinExistence type="predicted"/>
<accession>A0AAW1PAK1</accession>
<evidence type="ECO:0000256" key="1">
    <source>
        <dbReference type="SAM" id="MobiDB-lite"/>
    </source>
</evidence>
<reference evidence="2 3" key="1">
    <citation type="journal article" date="2024" name="Nat. Commun.">
        <title>Phylogenomics reveals the evolutionary origins of lichenization in chlorophyte algae.</title>
        <authorList>
            <person name="Puginier C."/>
            <person name="Libourel C."/>
            <person name="Otte J."/>
            <person name="Skaloud P."/>
            <person name="Haon M."/>
            <person name="Grisel S."/>
            <person name="Petersen M."/>
            <person name="Berrin J.G."/>
            <person name="Delaux P.M."/>
            <person name="Dal Grande F."/>
            <person name="Keller J."/>
        </authorList>
    </citation>
    <scope>NUCLEOTIDE SEQUENCE [LARGE SCALE GENOMIC DNA]</scope>
    <source>
        <strain evidence="2 3">SAG 2043</strain>
    </source>
</reference>
<comment type="caution">
    <text evidence="2">The sequence shown here is derived from an EMBL/GenBank/DDBJ whole genome shotgun (WGS) entry which is preliminary data.</text>
</comment>
<dbReference type="AlphaFoldDB" id="A0AAW1PAK1"/>
<dbReference type="EMBL" id="JALJOR010000013">
    <property type="protein sequence ID" value="KAK9806790.1"/>
    <property type="molecule type" value="Genomic_DNA"/>
</dbReference>